<protein>
    <recommendedName>
        <fullName evidence="10">Hexosyltransferase</fullName>
        <ecNumber evidence="10">2.4.1.-</ecNumber>
    </recommendedName>
</protein>
<keyword evidence="9" id="KW-0472">Membrane</keyword>
<gene>
    <name evidence="12" type="ORF">ACA1_002330</name>
</gene>
<evidence type="ECO:0000256" key="1">
    <source>
        <dbReference type="ARBA" id="ARBA00004323"/>
    </source>
</evidence>
<keyword evidence="5" id="KW-0812">Transmembrane</keyword>
<evidence type="ECO:0000256" key="6">
    <source>
        <dbReference type="ARBA" id="ARBA00022968"/>
    </source>
</evidence>
<sequence length="306" mass="34156">MLFALMMGGFVLLAGHVLLSDMAFAPMLQLSSSAQQTPTTLNAEPHPPLKVPVAVGVLSSGKSQERRMLWRSTLLPIVRQLTELQHGADYVLKFIVGRGLSEADEAAVAGESQDYEDIMRVDCGESRLNLTCKLIESCRAFVRDYDFRMLFRVDDDSFTRLDRLLPELIRRQNETALYEGCALLGQPIGREGSEPETKLPHNSQYMPYHSGSAVVLSRDLVEYVAHPPQDLKLVRLVADDAALGLWLAPFELKFTDRPDFNAWGGKEDCPVADSSPVVLHYFGLERWKDCAARIISTLSLQQHQPA</sequence>
<dbReference type="Gene3D" id="3.90.550.50">
    <property type="match status" value="1"/>
</dbReference>
<proteinExistence type="inferred from homology"/>
<keyword evidence="6" id="KW-0735">Signal-anchor</keyword>
<dbReference type="GO" id="GO:0016758">
    <property type="term" value="F:hexosyltransferase activity"/>
    <property type="evidence" value="ECO:0007669"/>
    <property type="project" value="InterPro"/>
</dbReference>
<feature type="chain" id="PRO_5003990132" description="Hexosyltransferase" evidence="11">
    <location>
        <begin position="20"/>
        <end position="306"/>
    </location>
</feature>
<dbReference type="KEGG" id="acan:ACA1_002330"/>
<keyword evidence="11" id="KW-0732">Signal</keyword>
<dbReference type="InterPro" id="IPR002659">
    <property type="entry name" value="Glyco_trans_31"/>
</dbReference>
<dbReference type="Pfam" id="PF01762">
    <property type="entry name" value="Galactosyl_T"/>
    <property type="match status" value="1"/>
</dbReference>
<keyword evidence="4 12" id="KW-0808">Transferase</keyword>
<dbReference type="GO" id="GO:0000139">
    <property type="term" value="C:Golgi membrane"/>
    <property type="evidence" value="ECO:0007669"/>
    <property type="project" value="UniProtKB-SubCell"/>
</dbReference>
<dbReference type="STRING" id="1257118.L8GV48"/>
<keyword evidence="8 10" id="KW-0333">Golgi apparatus</keyword>
<evidence type="ECO:0000256" key="2">
    <source>
        <dbReference type="ARBA" id="ARBA00008661"/>
    </source>
</evidence>
<evidence type="ECO:0000256" key="7">
    <source>
        <dbReference type="ARBA" id="ARBA00022989"/>
    </source>
</evidence>
<feature type="signal peptide" evidence="11">
    <location>
        <begin position="1"/>
        <end position="19"/>
    </location>
</feature>
<dbReference type="RefSeq" id="XP_004338496.1">
    <property type="nucleotide sequence ID" value="XM_004338448.1"/>
</dbReference>
<dbReference type="AlphaFoldDB" id="L8GV48"/>
<dbReference type="OrthoDB" id="1158011at2759"/>
<dbReference type="GeneID" id="14917174"/>
<keyword evidence="3 10" id="KW-0328">Glycosyltransferase</keyword>
<dbReference type="PANTHER" id="PTHR11214">
    <property type="entry name" value="BETA-1,3-N-ACETYLGLUCOSAMINYLTRANSFERASE"/>
    <property type="match status" value="1"/>
</dbReference>
<evidence type="ECO:0000313" key="13">
    <source>
        <dbReference type="Proteomes" id="UP000011083"/>
    </source>
</evidence>
<accession>L8GV48</accession>
<evidence type="ECO:0000256" key="8">
    <source>
        <dbReference type="ARBA" id="ARBA00023034"/>
    </source>
</evidence>
<dbReference type="OMA" id="QNDEICA"/>
<dbReference type="EC" id="2.4.1.-" evidence="10"/>
<dbReference type="Proteomes" id="UP000011083">
    <property type="component" value="Unassembled WGS sequence"/>
</dbReference>
<evidence type="ECO:0000313" key="12">
    <source>
        <dbReference type="EMBL" id="ELR16483.1"/>
    </source>
</evidence>
<comment type="subcellular location">
    <subcellularLocation>
        <location evidence="1 10">Golgi apparatus membrane</location>
        <topology evidence="1 10">Single-pass type II membrane protein</topology>
    </subcellularLocation>
</comment>
<evidence type="ECO:0000256" key="11">
    <source>
        <dbReference type="SAM" id="SignalP"/>
    </source>
</evidence>
<organism evidence="12 13">
    <name type="scientific">Acanthamoeba castellanii (strain ATCC 30010 / Neff)</name>
    <dbReference type="NCBI Taxonomy" id="1257118"/>
    <lineage>
        <taxon>Eukaryota</taxon>
        <taxon>Amoebozoa</taxon>
        <taxon>Discosea</taxon>
        <taxon>Longamoebia</taxon>
        <taxon>Centramoebida</taxon>
        <taxon>Acanthamoebidae</taxon>
        <taxon>Acanthamoeba</taxon>
    </lineage>
</organism>
<keyword evidence="13" id="KW-1185">Reference proteome</keyword>
<name>L8GV48_ACACF</name>
<dbReference type="VEuPathDB" id="AmoebaDB:ACA1_002330"/>
<keyword evidence="7" id="KW-1133">Transmembrane helix</keyword>
<evidence type="ECO:0000256" key="9">
    <source>
        <dbReference type="ARBA" id="ARBA00023136"/>
    </source>
</evidence>
<comment type="similarity">
    <text evidence="2 10">Belongs to the glycosyltransferase 31 family.</text>
</comment>
<evidence type="ECO:0000256" key="5">
    <source>
        <dbReference type="ARBA" id="ARBA00022692"/>
    </source>
</evidence>
<evidence type="ECO:0000256" key="4">
    <source>
        <dbReference type="ARBA" id="ARBA00022679"/>
    </source>
</evidence>
<dbReference type="EMBL" id="KB007991">
    <property type="protein sequence ID" value="ELR16483.1"/>
    <property type="molecule type" value="Genomic_DNA"/>
</dbReference>
<evidence type="ECO:0000256" key="10">
    <source>
        <dbReference type="RuleBase" id="RU363063"/>
    </source>
</evidence>
<evidence type="ECO:0000256" key="3">
    <source>
        <dbReference type="ARBA" id="ARBA00022676"/>
    </source>
</evidence>
<reference evidence="12 13" key="1">
    <citation type="journal article" date="2013" name="Genome Biol.">
        <title>Genome of Acanthamoeba castellanii highlights extensive lateral gene transfer and early evolution of tyrosine kinase signaling.</title>
        <authorList>
            <person name="Clarke M."/>
            <person name="Lohan A.J."/>
            <person name="Liu B."/>
            <person name="Lagkouvardos I."/>
            <person name="Roy S."/>
            <person name="Zafar N."/>
            <person name="Bertelli C."/>
            <person name="Schilde C."/>
            <person name="Kianianmomeni A."/>
            <person name="Burglin T.R."/>
            <person name="Frech C."/>
            <person name="Turcotte B."/>
            <person name="Kopec K.O."/>
            <person name="Synnott J.M."/>
            <person name="Choo C."/>
            <person name="Paponov I."/>
            <person name="Finkler A."/>
            <person name="Soon Heng Tan C."/>
            <person name="Hutchins A.P."/>
            <person name="Weinmeier T."/>
            <person name="Rattei T."/>
            <person name="Chu J.S."/>
            <person name="Gimenez G."/>
            <person name="Irimia M."/>
            <person name="Rigden D.J."/>
            <person name="Fitzpatrick D.A."/>
            <person name="Lorenzo-Morales J."/>
            <person name="Bateman A."/>
            <person name="Chiu C.H."/>
            <person name="Tang P."/>
            <person name="Hegemann P."/>
            <person name="Fromm H."/>
            <person name="Raoult D."/>
            <person name="Greub G."/>
            <person name="Miranda-Saavedra D."/>
            <person name="Chen N."/>
            <person name="Nash P."/>
            <person name="Ginger M.L."/>
            <person name="Horn M."/>
            <person name="Schaap P."/>
            <person name="Caler L."/>
            <person name="Loftus B."/>
        </authorList>
    </citation>
    <scope>NUCLEOTIDE SEQUENCE [LARGE SCALE GENOMIC DNA]</scope>
    <source>
        <strain evidence="12 13">Neff</strain>
    </source>
</reference>